<evidence type="ECO:0000256" key="1">
    <source>
        <dbReference type="ARBA" id="ARBA00022737"/>
    </source>
</evidence>
<evidence type="ECO:0000313" key="6">
    <source>
        <dbReference type="Proteomes" id="UP001054902"/>
    </source>
</evidence>
<evidence type="ECO:0000256" key="2">
    <source>
        <dbReference type="PROSITE-ProRule" id="PRU00117"/>
    </source>
</evidence>
<comment type="caution">
    <text evidence="5">The sequence shown here is derived from an EMBL/GenBank/DDBJ whole genome shotgun (WGS) entry which is preliminary data.</text>
</comment>
<keyword evidence="6" id="KW-1185">Reference proteome</keyword>
<accession>A0AAD3D8T6</accession>
<dbReference type="Proteomes" id="UP001054902">
    <property type="component" value="Unassembled WGS sequence"/>
</dbReference>
<name>A0AAD3D8T6_9STRA</name>
<keyword evidence="1" id="KW-0677">Repeat</keyword>
<feature type="compositionally biased region" description="Basic and acidic residues" evidence="3">
    <location>
        <begin position="79"/>
        <end position="88"/>
    </location>
</feature>
<feature type="compositionally biased region" description="Basic and acidic residues" evidence="3">
    <location>
        <begin position="407"/>
        <end position="416"/>
    </location>
</feature>
<feature type="region of interest" description="Disordered" evidence="3">
    <location>
        <begin position="365"/>
        <end position="416"/>
    </location>
</feature>
<dbReference type="AlphaFoldDB" id="A0AAD3D8T6"/>
<feature type="domain" description="K Homology" evidence="4">
    <location>
        <begin position="152"/>
        <end position="226"/>
    </location>
</feature>
<evidence type="ECO:0000256" key="3">
    <source>
        <dbReference type="SAM" id="MobiDB-lite"/>
    </source>
</evidence>
<evidence type="ECO:0000313" key="5">
    <source>
        <dbReference type="EMBL" id="GFH60042.1"/>
    </source>
</evidence>
<dbReference type="EMBL" id="BLLK01000069">
    <property type="protein sequence ID" value="GFH60042.1"/>
    <property type="molecule type" value="Genomic_DNA"/>
</dbReference>
<organism evidence="5 6">
    <name type="scientific">Chaetoceros tenuissimus</name>
    <dbReference type="NCBI Taxonomy" id="426638"/>
    <lineage>
        <taxon>Eukaryota</taxon>
        <taxon>Sar</taxon>
        <taxon>Stramenopiles</taxon>
        <taxon>Ochrophyta</taxon>
        <taxon>Bacillariophyta</taxon>
        <taxon>Coscinodiscophyceae</taxon>
        <taxon>Chaetocerotophycidae</taxon>
        <taxon>Chaetocerotales</taxon>
        <taxon>Chaetocerotaceae</taxon>
        <taxon>Chaetoceros</taxon>
    </lineage>
</organism>
<feature type="region of interest" description="Disordered" evidence="3">
    <location>
        <begin position="76"/>
        <end position="105"/>
    </location>
</feature>
<dbReference type="GO" id="GO:0003723">
    <property type="term" value="F:RNA binding"/>
    <property type="evidence" value="ECO:0007669"/>
    <property type="project" value="UniProtKB-UniRule"/>
</dbReference>
<dbReference type="PANTHER" id="PTHR10288">
    <property type="entry name" value="KH DOMAIN CONTAINING RNA BINDING PROTEIN"/>
    <property type="match status" value="1"/>
</dbReference>
<dbReference type="InterPro" id="IPR004088">
    <property type="entry name" value="KH_dom_type_1"/>
</dbReference>
<feature type="compositionally biased region" description="Basic residues" evidence="3">
    <location>
        <begin position="385"/>
        <end position="406"/>
    </location>
</feature>
<feature type="region of interest" description="Disordered" evidence="3">
    <location>
        <begin position="301"/>
        <end position="330"/>
    </location>
</feature>
<sequence>MNPQESENTDLDIAKEISQCRNAIAHPAHQCLLTCYIPPSRVGAIIGRRGNTILQIQREALKKSWGPIRISVVSGSNGNEHHLSHTGDDDIDSRNTNTEKGESSFDESSLWTPVLIRGDPIGCFTAAKLLIPLLCPGFPNESEQYDLSSELDDVVLDIPIHRSKHSAIIGKKGLTIATLSADNNVRIMVPHRNMERTSSTNINIVQLEGDLFNVEKCLAQMLKAVCSPPPNYANLNTDPSNEKIEELLATGDGPNITIEVTSKKDSKFSEKTITVPSELYHLVPSLGRIRIIGKSTNTVIRRKKMAESSDEVEEDDTEESEESKPVSKGKKVDVPCTTLLIISGKARPVDNATLQLQKIFLKIPESDEDKDRSESDSKSEDRQGRRGGRVRNRQGRGRGRGRGKASRKIESAETSQ</sequence>
<keyword evidence="2" id="KW-0694">RNA-binding</keyword>
<dbReference type="SMART" id="SM00322">
    <property type="entry name" value="KH"/>
    <property type="match status" value="2"/>
</dbReference>
<feature type="compositionally biased region" description="Acidic residues" evidence="3">
    <location>
        <begin position="308"/>
        <end position="321"/>
    </location>
</feature>
<dbReference type="InterPro" id="IPR004087">
    <property type="entry name" value="KH_dom"/>
</dbReference>
<feature type="domain" description="K Homology" evidence="4">
    <location>
        <begin position="29"/>
        <end position="135"/>
    </location>
</feature>
<dbReference type="SUPFAM" id="SSF54791">
    <property type="entry name" value="Eukaryotic type KH-domain (KH-domain type I)"/>
    <property type="match status" value="2"/>
</dbReference>
<proteinExistence type="predicted"/>
<reference evidence="5 6" key="1">
    <citation type="journal article" date="2021" name="Sci. Rep.">
        <title>The genome of the diatom Chaetoceros tenuissimus carries an ancient integrated fragment of an extant virus.</title>
        <authorList>
            <person name="Hongo Y."/>
            <person name="Kimura K."/>
            <person name="Takaki Y."/>
            <person name="Yoshida Y."/>
            <person name="Baba S."/>
            <person name="Kobayashi G."/>
            <person name="Nagasaki K."/>
            <person name="Hano T."/>
            <person name="Tomaru Y."/>
        </authorList>
    </citation>
    <scope>NUCLEOTIDE SEQUENCE [LARGE SCALE GENOMIC DNA]</scope>
    <source>
        <strain evidence="5 6">NIES-3715</strain>
    </source>
</reference>
<gene>
    <name evidence="5" type="ORF">CTEN210_16518</name>
</gene>
<dbReference type="Pfam" id="PF00013">
    <property type="entry name" value="KH_1"/>
    <property type="match status" value="1"/>
</dbReference>
<protein>
    <recommendedName>
        <fullName evidence="4">K Homology domain-containing protein</fullName>
    </recommendedName>
</protein>
<dbReference type="InterPro" id="IPR036612">
    <property type="entry name" value="KH_dom_type_1_sf"/>
</dbReference>
<evidence type="ECO:0000259" key="4">
    <source>
        <dbReference type="SMART" id="SM00322"/>
    </source>
</evidence>
<feature type="compositionally biased region" description="Basic and acidic residues" evidence="3">
    <location>
        <begin position="369"/>
        <end position="384"/>
    </location>
</feature>
<dbReference type="PROSITE" id="PS50084">
    <property type="entry name" value="KH_TYPE_1"/>
    <property type="match status" value="2"/>
</dbReference>
<dbReference type="Gene3D" id="3.30.1370.10">
    <property type="entry name" value="K Homology domain, type 1"/>
    <property type="match status" value="2"/>
</dbReference>